<proteinExistence type="predicted"/>
<keyword evidence="1" id="KW-0812">Transmembrane</keyword>
<dbReference type="GeneID" id="91572752"/>
<dbReference type="EMBL" id="JAGIOH010000001">
    <property type="protein sequence ID" value="MBP2406438.1"/>
    <property type="molecule type" value="Genomic_DNA"/>
</dbReference>
<name>A0ABS4YEU7_9ACTN</name>
<feature type="transmembrane region" description="Helical" evidence="1">
    <location>
        <begin position="203"/>
        <end position="225"/>
    </location>
</feature>
<evidence type="ECO:0000256" key="1">
    <source>
        <dbReference type="SAM" id="Phobius"/>
    </source>
</evidence>
<reference evidence="2 3" key="1">
    <citation type="submission" date="2021-03" db="EMBL/GenBank/DDBJ databases">
        <title>Sequencing the genomes of 1000 actinobacteria strains.</title>
        <authorList>
            <person name="Klenk H.-P."/>
        </authorList>
    </citation>
    <scope>NUCLEOTIDE SEQUENCE [LARGE SCALE GENOMIC DNA]</scope>
    <source>
        <strain evidence="2 3">DSM 41480</strain>
    </source>
</reference>
<feature type="transmembrane region" description="Helical" evidence="1">
    <location>
        <begin position="237"/>
        <end position="261"/>
    </location>
</feature>
<comment type="caution">
    <text evidence="2">The sequence shown here is derived from an EMBL/GenBank/DDBJ whole genome shotgun (WGS) entry which is preliminary data.</text>
</comment>
<feature type="transmembrane region" description="Helical" evidence="1">
    <location>
        <begin position="57"/>
        <end position="79"/>
    </location>
</feature>
<feature type="transmembrane region" description="Helical" evidence="1">
    <location>
        <begin position="168"/>
        <end position="191"/>
    </location>
</feature>
<feature type="transmembrane region" description="Helical" evidence="1">
    <location>
        <begin position="20"/>
        <end position="45"/>
    </location>
</feature>
<dbReference type="Proteomes" id="UP001519291">
    <property type="component" value="Unassembled WGS sequence"/>
</dbReference>
<accession>A0ABS4YEU7</accession>
<organism evidence="2 3">
    <name type="scientific">Streptomyces syringium</name>
    <dbReference type="NCBI Taxonomy" id="76729"/>
    <lineage>
        <taxon>Bacteria</taxon>
        <taxon>Bacillati</taxon>
        <taxon>Actinomycetota</taxon>
        <taxon>Actinomycetes</taxon>
        <taxon>Kitasatosporales</taxon>
        <taxon>Streptomycetaceae</taxon>
        <taxon>Streptomyces</taxon>
    </lineage>
</organism>
<dbReference type="RefSeq" id="WP_209517824.1">
    <property type="nucleotide sequence ID" value="NZ_JAGIOH010000001.1"/>
</dbReference>
<gene>
    <name evidence="2" type="ORF">JO379_005907</name>
</gene>
<evidence type="ECO:0000313" key="2">
    <source>
        <dbReference type="EMBL" id="MBP2406438.1"/>
    </source>
</evidence>
<feature type="transmembrane region" description="Helical" evidence="1">
    <location>
        <begin position="91"/>
        <end position="117"/>
    </location>
</feature>
<keyword evidence="1" id="KW-1133">Transmembrane helix</keyword>
<keyword evidence="1" id="KW-0472">Membrane</keyword>
<sequence length="264" mass="27558">MTAPGPVAPLHDSSAIRDALALYSSFSAILAGFAFTAVIVVISVARERAGRSGGEELGETLTVGISSFFALSVTAVSYGSVVAVSGDTYRMLLGALLSGTSLAFSSLLLTLFIVLVLDSFVPGSSAAAYTRHVLTQFFPLLCFANAQGPLEAYLSARFPGGAPISTRIVLGCFLVVLLAWSIGGFSLHRWVSFTTRFSIPRSGARWMALAILCGCAAATTTAALYMNFTEQGAVVDVGFMMAITTLGFLGFLGFAMCTSLLEPA</sequence>
<evidence type="ECO:0000313" key="3">
    <source>
        <dbReference type="Proteomes" id="UP001519291"/>
    </source>
</evidence>
<protein>
    <submittedName>
        <fullName evidence="2">Uncharacterized protein</fullName>
    </submittedName>
</protein>
<keyword evidence="3" id="KW-1185">Reference proteome</keyword>